<evidence type="ECO:0000256" key="1">
    <source>
        <dbReference type="ARBA" id="ARBA00001052"/>
    </source>
</evidence>
<sequence length="212" mass="24500">MNGKEQHKINIFSNNEIKNLETISKHQEKLKTIEHHFAKIMEALGLKLDDPSLKETPKRVAKMYINEVFKGLNEENFPSISFFENVSGYREMVLVDNIKVYSYCEHHFVPFFGKAAVAYIPKDRVIGLSKINRIVQFYASKPQIQEKLTVEIGEKLKNLLKTDDIAIHIEANHLCVASRGVEDEKSYTKTNFFSGKFLKEKEKSRFLNSISN</sequence>
<evidence type="ECO:0000256" key="2">
    <source>
        <dbReference type="ARBA" id="ARBA00005080"/>
    </source>
</evidence>
<dbReference type="SUPFAM" id="SSF55620">
    <property type="entry name" value="Tetrahydrobiopterin biosynthesis enzymes-like"/>
    <property type="match status" value="1"/>
</dbReference>
<keyword evidence="4 6" id="KW-0554">One-carbon metabolism</keyword>
<gene>
    <name evidence="8" type="primary">folE_2</name>
    <name evidence="6" type="synonym">folE</name>
    <name evidence="8" type="ORF">GCM10022271_14440</name>
</gene>
<feature type="domain" description="GTP cyclohydrolase I" evidence="7">
    <location>
        <begin position="33"/>
        <end position="209"/>
    </location>
</feature>
<dbReference type="InterPro" id="IPR043134">
    <property type="entry name" value="GTP-CH-I_N"/>
</dbReference>
<comment type="caution">
    <text evidence="8">The sequence shown here is derived from an EMBL/GenBank/DDBJ whole genome shotgun (WGS) entry which is preliminary data.</text>
</comment>
<dbReference type="Proteomes" id="UP001501456">
    <property type="component" value="Unassembled WGS sequence"/>
</dbReference>
<dbReference type="InterPro" id="IPR018234">
    <property type="entry name" value="GTP_CycHdrlase_I_CS"/>
</dbReference>
<dbReference type="EMBL" id="BAABBI010000001">
    <property type="protein sequence ID" value="GAA3783239.1"/>
    <property type="molecule type" value="Genomic_DNA"/>
</dbReference>
<comment type="catalytic activity">
    <reaction evidence="1 6">
        <text>GTP + H2O = 7,8-dihydroneopterin 3'-triphosphate + formate + H(+)</text>
        <dbReference type="Rhea" id="RHEA:17473"/>
        <dbReference type="ChEBI" id="CHEBI:15377"/>
        <dbReference type="ChEBI" id="CHEBI:15378"/>
        <dbReference type="ChEBI" id="CHEBI:15740"/>
        <dbReference type="ChEBI" id="CHEBI:37565"/>
        <dbReference type="ChEBI" id="CHEBI:58462"/>
        <dbReference type="EC" id="3.5.4.16"/>
    </reaction>
</comment>
<comment type="similarity">
    <text evidence="3 6">Belongs to the GTP cyclohydrolase I family.</text>
</comment>
<evidence type="ECO:0000259" key="7">
    <source>
        <dbReference type="Pfam" id="PF01227"/>
    </source>
</evidence>
<dbReference type="NCBIfam" id="NF006824">
    <property type="entry name" value="PRK09347.1-1"/>
    <property type="match status" value="1"/>
</dbReference>
<keyword evidence="6" id="KW-0547">Nucleotide-binding</keyword>
<organism evidence="8 9">
    <name type="scientific">Corallibacter vietnamensis</name>
    <dbReference type="NCBI Taxonomy" id="904130"/>
    <lineage>
        <taxon>Bacteria</taxon>
        <taxon>Pseudomonadati</taxon>
        <taxon>Bacteroidota</taxon>
        <taxon>Flavobacteriia</taxon>
        <taxon>Flavobacteriales</taxon>
        <taxon>Flavobacteriaceae</taxon>
        <taxon>Corallibacter</taxon>
    </lineage>
</organism>
<proteinExistence type="inferred from homology"/>
<reference evidence="9" key="1">
    <citation type="journal article" date="2019" name="Int. J. Syst. Evol. Microbiol.">
        <title>The Global Catalogue of Microorganisms (GCM) 10K type strain sequencing project: providing services to taxonomists for standard genome sequencing and annotation.</title>
        <authorList>
            <consortium name="The Broad Institute Genomics Platform"/>
            <consortium name="The Broad Institute Genome Sequencing Center for Infectious Disease"/>
            <person name="Wu L."/>
            <person name="Ma J."/>
        </authorList>
    </citation>
    <scope>NUCLEOTIDE SEQUENCE [LARGE SCALE GENOMIC DNA]</scope>
    <source>
        <strain evidence="9">JCM 17525</strain>
    </source>
</reference>
<dbReference type="PANTHER" id="PTHR11109">
    <property type="entry name" value="GTP CYCLOHYDROLASE I"/>
    <property type="match status" value="1"/>
</dbReference>
<keyword evidence="5 6" id="KW-0378">Hydrolase</keyword>
<protein>
    <recommendedName>
        <fullName evidence="6">GTP cyclohydrolase 1</fullName>
        <ecNumber evidence="6">3.5.4.16</ecNumber>
    </recommendedName>
    <alternativeName>
        <fullName evidence="6">GTP cyclohydrolase I</fullName>
        <shortName evidence="6">GTP-CH-I</shortName>
    </alternativeName>
</protein>
<dbReference type="PROSITE" id="PS00860">
    <property type="entry name" value="GTP_CYCLOHYDROL_1_2"/>
    <property type="match status" value="1"/>
</dbReference>
<keyword evidence="6" id="KW-0479">Metal-binding</keyword>
<evidence type="ECO:0000256" key="5">
    <source>
        <dbReference type="ARBA" id="ARBA00022801"/>
    </source>
</evidence>
<feature type="binding site" evidence="6">
    <location>
        <position position="104"/>
    </location>
    <ligand>
        <name>Zn(2+)</name>
        <dbReference type="ChEBI" id="CHEBI:29105"/>
    </ligand>
</feature>
<dbReference type="Pfam" id="PF01227">
    <property type="entry name" value="GTP_cyclohydroI"/>
    <property type="match status" value="1"/>
</dbReference>
<dbReference type="HAMAP" id="MF_00223">
    <property type="entry name" value="FolE"/>
    <property type="match status" value="1"/>
</dbReference>
<comment type="pathway">
    <text evidence="2 6">Cofactor biosynthesis; 7,8-dihydroneopterin triphosphate biosynthesis; 7,8-dihydroneopterin triphosphate from GTP: step 1/1.</text>
</comment>
<name>A0ABP7H592_9FLAO</name>
<dbReference type="EC" id="3.5.4.16" evidence="6"/>
<evidence type="ECO:0000256" key="4">
    <source>
        <dbReference type="ARBA" id="ARBA00022563"/>
    </source>
</evidence>
<feature type="binding site" evidence="6">
    <location>
        <position position="175"/>
    </location>
    <ligand>
        <name>Zn(2+)</name>
        <dbReference type="ChEBI" id="CHEBI:29105"/>
    </ligand>
</feature>
<dbReference type="Gene3D" id="1.10.286.10">
    <property type="match status" value="1"/>
</dbReference>
<dbReference type="PROSITE" id="PS00859">
    <property type="entry name" value="GTP_CYCLOHYDROL_1_1"/>
    <property type="match status" value="1"/>
</dbReference>
<dbReference type="InterPro" id="IPR001474">
    <property type="entry name" value="GTP_CycHdrlase_I"/>
</dbReference>
<evidence type="ECO:0000256" key="6">
    <source>
        <dbReference type="HAMAP-Rule" id="MF_00223"/>
    </source>
</evidence>
<keyword evidence="9" id="KW-1185">Reference proteome</keyword>
<dbReference type="PANTHER" id="PTHR11109:SF7">
    <property type="entry name" value="GTP CYCLOHYDROLASE 1"/>
    <property type="match status" value="1"/>
</dbReference>
<keyword evidence="6" id="KW-0342">GTP-binding</keyword>
<comment type="subunit">
    <text evidence="6">Homopolymer.</text>
</comment>
<evidence type="ECO:0000313" key="9">
    <source>
        <dbReference type="Proteomes" id="UP001501456"/>
    </source>
</evidence>
<accession>A0ABP7H592</accession>
<dbReference type="Gene3D" id="3.30.1130.10">
    <property type="match status" value="1"/>
</dbReference>
<evidence type="ECO:0000313" key="8">
    <source>
        <dbReference type="EMBL" id="GAA3783239.1"/>
    </source>
</evidence>
<evidence type="ECO:0000256" key="3">
    <source>
        <dbReference type="ARBA" id="ARBA00008085"/>
    </source>
</evidence>
<dbReference type="InterPro" id="IPR020602">
    <property type="entry name" value="GTP_CycHdrlase_I_dom"/>
</dbReference>
<feature type="binding site" evidence="6">
    <location>
        <position position="107"/>
    </location>
    <ligand>
        <name>Zn(2+)</name>
        <dbReference type="ChEBI" id="CHEBI:29105"/>
    </ligand>
</feature>
<dbReference type="RefSeq" id="WP_147676306.1">
    <property type="nucleotide sequence ID" value="NZ_BAABBI010000001.1"/>
</dbReference>
<keyword evidence="6" id="KW-0862">Zinc</keyword>
<dbReference type="NCBIfam" id="NF006826">
    <property type="entry name" value="PRK09347.1-3"/>
    <property type="match status" value="1"/>
</dbReference>
<dbReference type="NCBIfam" id="TIGR00063">
    <property type="entry name" value="folE"/>
    <property type="match status" value="1"/>
</dbReference>
<dbReference type="InterPro" id="IPR043133">
    <property type="entry name" value="GTP-CH-I_C/QueF"/>
</dbReference>